<keyword evidence="2" id="KW-0472">Membrane</keyword>
<comment type="caution">
    <text evidence="3">The sequence shown here is derived from an EMBL/GenBank/DDBJ whole genome shotgun (WGS) entry which is preliminary data.</text>
</comment>
<feature type="transmembrane region" description="Helical" evidence="2">
    <location>
        <begin position="34"/>
        <end position="55"/>
    </location>
</feature>
<keyword evidence="4" id="KW-1185">Reference proteome</keyword>
<feature type="region of interest" description="Disordered" evidence="1">
    <location>
        <begin position="61"/>
        <end position="102"/>
    </location>
</feature>
<proteinExistence type="predicted"/>
<keyword evidence="2" id="KW-1133">Transmembrane helix</keyword>
<dbReference type="AlphaFoldDB" id="A0A918UWX0"/>
<evidence type="ECO:0000313" key="3">
    <source>
        <dbReference type="EMBL" id="GGZ40157.1"/>
    </source>
</evidence>
<feature type="transmembrane region" description="Helical" evidence="2">
    <location>
        <begin position="7"/>
        <end position="28"/>
    </location>
</feature>
<sequence length="102" mass="10372">MNRSGLYAVIVPAMAFLSLEVTAVHLFLDAGTAVRLWADAAIVLAVGGCASLALFHRRERDGSGAGAGAGTAAEAGHRRGALVHGTDREPRARGGGRPGGRP</sequence>
<gene>
    <name evidence="3" type="ORF">GCM10010387_38160</name>
</gene>
<evidence type="ECO:0000313" key="4">
    <source>
        <dbReference type="Proteomes" id="UP000630936"/>
    </source>
</evidence>
<organism evidence="3 4">
    <name type="scientific">Streptomyces inusitatus</name>
    <dbReference type="NCBI Taxonomy" id="68221"/>
    <lineage>
        <taxon>Bacteria</taxon>
        <taxon>Bacillati</taxon>
        <taxon>Actinomycetota</taxon>
        <taxon>Actinomycetes</taxon>
        <taxon>Kitasatosporales</taxon>
        <taxon>Streptomycetaceae</taxon>
        <taxon>Streptomyces</taxon>
    </lineage>
</organism>
<dbReference type="Proteomes" id="UP000630936">
    <property type="component" value="Unassembled WGS sequence"/>
</dbReference>
<dbReference type="EMBL" id="BMWG01000011">
    <property type="protein sequence ID" value="GGZ40157.1"/>
    <property type="molecule type" value="Genomic_DNA"/>
</dbReference>
<name>A0A918UWX0_9ACTN</name>
<reference evidence="3" key="1">
    <citation type="journal article" date="2014" name="Int. J. Syst. Evol. Microbiol.">
        <title>Complete genome sequence of Corynebacterium casei LMG S-19264T (=DSM 44701T), isolated from a smear-ripened cheese.</title>
        <authorList>
            <consortium name="US DOE Joint Genome Institute (JGI-PGF)"/>
            <person name="Walter F."/>
            <person name="Albersmeier A."/>
            <person name="Kalinowski J."/>
            <person name="Ruckert C."/>
        </authorList>
    </citation>
    <scope>NUCLEOTIDE SEQUENCE</scope>
    <source>
        <strain evidence="3">JCM 4988</strain>
    </source>
</reference>
<evidence type="ECO:0000256" key="2">
    <source>
        <dbReference type="SAM" id="Phobius"/>
    </source>
</evidence>
<evidence type="ECO:0000256" key="1">
    <source>
        <dbReference type="SAM" id="MobiDB-lite"/>
    </source>
</evidence>
<keyword evidence="2" id="KW-0812">Transmembrane</keyword>
<accession>A0A918UWX0</accession>
<protein>
    <submittedName>
        <fullName evidence="3">Uncharacterized protein</fullName>
    </submittedName>
</protein>
<reference evidence="3" key="2">
    <citation type="submission" date="2020-09" db="EMBL/GenBank/DDBJ databases">
        <authorList>
            <person name="Sun Q."/>
            <person name="Ohkuma M."/>
        </authorList>
    </citation>
    <scope>NUCLEOTIDE SEQUENCE</scope>
    <source>
        <strain evidence="3">JCM 4988</strain>
    </source>
</reference>
<feature type="compositionally biased region" description="Gly residues" evidence="1">
    <location>
        <begin position="93"/>
        <end position="102"/>
    </location>
</feature>